<reference evidence="3" key="2">
    <citation type="submission" date="2020-10" db="UniProtKB">
        <authorList>
            <consortium name="WormBaseParasite"/>
        </authorList>
    </citation>
    <scope>IDENTIFICATION</scope>
</reference>
<dbReference type="AlphaFoldDB" id="A0A7E4V7K7"/>
<dbReference type="WBParaSite" id="Pan_g17048.t1">
    <property type="protein sequence ID" value="Pan_g17048.t1"/>
    <property type="gene ID" value="Pan_g17048"/>
</dbReference>
<dbReference type="Proteomes" id="UP000492821">
    <property type="component" value="Unassembled WGS sequence"/>
</dbReference>
<feature type="compositionally biased region" description="Polar residues" evidence="1">
    <location>
        <begin position="1"/>
        <end position="11"/>
    </location>
</feature>
<evidence type="ECO:0000313" key="3">
    <source>
        <dbReference type="WBParaSite" id="Pan_g17048.t1"/>
    </source>
</evidence>
<organism evidence="2 3">
    <name type="scientific">Panagrellus redivivus</name>
    <name type="common">Microworm</name>
    <dbReference type="NCBI Taxonomy" id="6233"/>
    <lineage>
        <taxon>Eukaryota</taxon>
        <taxon>Metazoa</taxon>
        <taxon>Ecdysozoa</taxon>
        <taxon>Nematoda</taxon>
        <taxon>Chromadorea</taxon>
        <taxon>Rhabditida</taxon>
        <taxon>Tylenchina</taxon>
        <taxon>Panagrolaimomorpha</taxon>
        <taxon>Panagrolaimoidea</taxon>
        <taxon>Panagrolaimidae</taxon>
        <taxon>Panagrellus</taxon>
    </lineage>
</organism>
<feature type="region of interest" description="Disordered" evidence="1">
    <location>
        <begin position="1"/>
        <end position="21"/>
    </location>
</feature>
<protein>
    <submittedName>
        <fullName evidence="3">Uncharacterized protein</fullName>
    </submittedName>
</protein>
<keyword evidence="2" id="KW-1185">Reference proteome</keyword>
<reference evidence="2" key="1">
    <citation type="journal article" date="2013" name="Genetics">
        <title>The draft genome and transcriptome of Panagrellus redivivus are shaped by the harsh demands of a free-living lifestyle.</title>
        <authorList>
            <person name="Srinivasan J."/>
            <person name="Dillman A.R."/>
            <person name="Macchietto M.G."/>
            <person name="Heikkinen L."/>
            <person name="Lakso M."/>
            <person name="Fracchia K.M."/>
            <person name="Antoshechkin I."/>
            <person name="Mortazavi A."/>
            <person name="Wong G."/>
            <person name="Sternberg P.W."/>
        </authorList>
    </citation>
    <scope>NUCLEOTIDE SEQUENCE [LARGE SCALE GENOMIC DNA]</scope>
    <source>
        <strain evidence="2">MT8872</strain>
    </source>
</reference>
<evidence type="ECO:0000256" key="1">
    <source>
        <dbReference type="SAM" id="MobiDB-lite"/>
    </source>
</evidence>
<name>A0A7E4V7K7_PANRE</name>
<evidence type="ECO:0000313" key="2">
    <source>
        <dbReference type="Proteomes" id="UP000492821"/>
    </source>
</evidence>
<accession>A0A7E4V7K7</accession>
<sequence>MSAHNTDNSMSEPAKHHSLKPLIRISRISDTTDSAAFARSDNVFPICSVDPLLGCWRRSGRGETSERPQRNCYVRGRGIDNKR</sequence>
<proteinExistence type="predicted"/>